<organism evidence="1 2">
    <name type="scientific">Candidatus Glomeribacter gigasporarum BEG34</name>
    <dbReference type="NCBI Taxonomy" id="1070319"/>
    <lineage>
        <taxon>Bacteria</taxon>
        <taxon>Pseudomonadati</taxon>
        <taxon>Pseudomonadota</taxon>
        <taxon>Betaproteobacteria</taxon>
        <taxon>Burkholderiales</taxon>
        <taxon>Burkholderiaceae</taxon>
        <taxon>Candidatus Glomeribacter</taxon>
    </lineage>
</organism>
<evidence type="ECO:0000313" key="1">
    <source>
        <dbReference type="EMBL" id="CCD30276.1"/>
    </source>
</evidence>
<comment type="caution">
    <text evidence="1">The sequence shown here is derived from an EMBL/GenBank/DDBJ whole genome shotgun (WGS) entry which is preliminary data.</text>
</comment>
<dbReference type="AlphaFoldDB" id="G2JBX0"/>
<dbReference type="eggNOG" id="COG1999">
    <property type="taxonomic scope" value="Bacteria"/>
</dbReference>
<gene>
    <name evidence="1" type="ORF">CAGGBEG34_60004</name>
</gene>
<reference evidence="1 2" key="1">
    <citation type="submission" date="2011-08" db="EMBL/GenBank/DDBJ databases">
        <title>The genome of the obligate endobacterium of an arbuscular mycorrhizal fungus reveals an interphylum network of nutritional interactions.</title>
        <authorList>
            <person name="Ghignone S."/>
            <person name="Salvioli A."/>
            <person name="Anca I."/>
            <person name="Lumini E."/>
            <person name="Ortu G."/>
            <person name="Petiti L."/>
            <person name="Cruveiller S."/>
            <person name="Bianciotto V."/>
            <person name="Piffanelli P."/>
            <person name="Lanfranco L."/>
            <person name="Bonfante P."/>
        </authorList>
    </citation>
    <scope>NUCLEOTIDE SEQUENCE [LARGE SCALE GENOMIC DNA]</scope>
    <source>
        <strain evidence="1 2">BEG34</strain>
    </source>
</reference>
<accession>G2JBX0</accession>
<sequence>MLIWIALICAAPVIAACLAYYVFKPARRAVNSGILIEPQRPVPPDLRLWEAKDGKIEEVPLSALRGKWLMLSADAGACAQDCVKKLYFMRQIRAAQGKERARVLTIWIRADHAPAPPVVQQAYRGTRFLIADASARALLVRWLPAQIDQTYADAIYLIDPKGHLMMRFSMELTPNRMQKDVARLLKWSGSG</sequence>
<dbReference type="SUPFAM" id="SSF52833">
    <property type="entry name" value="Thioredoxin-like"/>
    <property type="match status" value="1"/>
</dbReference>
<name>G2JBX0_9BURK</name>
<evidence type="ECO:0000313" key="2">
    <source>
        <dbReference type="Proteomes" id="UP000054051"/>
    </source>
</evidence>
<dbReference type="Gene3D" id="3.40.30.10">
    <property type="entry name" value="Glutaredoxin"/>
    <property type="match status" value="1"/>
</dbReference>
<protein>
    <recommendedName>
        <fullName evidence="3">Transmembrane protein</fullName>
    </recommendedName>
</protein>
<dbReference type="Proteomes" id="UP000054051">
    <property type="component" value="Unassembled WGS sequence"/>
</dbReference>
<dbReference type="RefSeq" id="WP_006683315.1">
    <property type="nucleotide sequence ID" value="NZ_CAFB01000091.1"/>
</dbReference>
<dbReference type="STRING" id="1070319.CAGGBEG34_60004"/>
<dbReference type="InterPro" id="IPR036249">
    <property type="entry name" value="Thioredoxin-like_sf"/>
</dbReference>
<proteinExistence type="predicted"/>
<keyword evidence="2" id="KW-1185">Reference proteome</keyword>
<dbReference type="OrthoDB" id="9180342at2"/>
<dbReference type="EMBL" id="CAFB01000091">
    <property type="protein sequence ID" value="CCD30276.1"/>
    <property type="molecule type" value="Genomic_DNA"/>
</dbReference>
<evidence type="ECO:0008006" key="3">
    <source>
        <dbReference type="Google" id="ProtNLM"/>
    </source>
</evidence>